<dbReference type="InterPro" id="IPR001647">
    <property type="entry name" value="HTH_TetR"/>
</dbReference>
<dbReference type="PATRIC" id="fig|688269.3.peg.1281"/>
<dbReference type="KEGG" id="tta:Theth_1244"/>
<name>F7YUB7_9THEM</name>
<dbReference type="Gene3D" id="1.10.357.10">
    <property type="entry name" value="Tetracycline Repressor, domain 2"/>
    <property type="match status" value="2"/>
</dbReference>
<dbReference type="AlphaFoldDB" id="F7YUB7"/>
<feature type="DNA-binding region" description="H-T-H motif" evidence="2">
    <location>
        <begin position="36"/>
        <end position="55"/>
    </location>
</feature>
<evidence type="ECO:0000256" key="2">
    <source>
        <dbReference type="PROSITE-ProRule" id="PRU00335"/>
    </source>
</evidence>
<dbReference type="PROSITE" id="PS50977">
    <property type="entry name" value="HTH_TETR_2"/>
    <property type="match status" value="2"/>
</dbReference>
<evidence type="ECO:0000313" key="4">
    <source>
        <dbReference type="EMBL" id="AEH51316.1"/>
    </source>
</evidence>
<dbReference type="eggNOG" id="COG1309">
    <property type="taxonomic scope" value="Bacteria"/>
</dbReference>
<dbReference type="PANTHER" id="PTHR43479:SF11">
    <property type="entry name" value="ACREF_ENVCD OPERON REPRESSOR-RELATED"/>
    <property type="match status" value="1"/>
</dbReference>
<dbReference type="HOGENOM" id="CLU_058230_0_0_0"/>
<reference evidence="4 5" key="1">
    <citation type="submission" date="2010-11" db="EMBL/GenBank/DDBJ databases">
        <title>The complete genome of Thermotoga thermarum DSM 5069.</title>
        <authorList>
            <consortium name="US DOE Joint Genome Institute (JGI-PGF)"/>
            <person name="Lucas S."/>
            <person name="Copeland A."/>
            <person name="Lapidus A."/>
            <person name="Bruce D."/>
            <person name="Goodwin L."/>
            <person name="Pitluck S."/>
            <person name="Kyrpides N."/>
            <person name="Mavromatis K."/>
            <person name="Ivanova N."/>
            <person name="Zeytun A."/>
            <person name="Brettin T."/>
            <person name="Detter J.C."/>
            <person name="Tapia R."/>
            <person name="Han C."/>
            <person name="Land M."/>
            <person name="Hauser L."/>
            <person name="Markowitz V."/>
            <person name="Cheng J.-F."/>
            <person name="Hugenholtz P."/>
            <person name="Woyke T."/>
            <person name="Wu D."/>
            <person name="Spring S."/>
            <person name="Schroeder M."/>
            <person name="Brambilla E."/>
            <person name="Klenk H.-P."/>
            <person name="Eisen J.A."/>
        </authorList>
    </citation>
    <scope>NUCLEOTIDE SEQUENCE [LARGE SCALE GENOMIC DNA]</scope>
    <source>
        <strain evidence="4 5">DSM 5069</strain>
    </source>
</reference>
<dbReference type="PANTHER" id="PTHR43479">
    <property type="entry name" value="ACREF/ENVCD OPERON REPRESSOR-RELATED"/>
    <property type="match status" value="1"/>
</dbReference>
<dbReference type="RefSeq" id="WP_013932535.1">
    <property type="nucleotide sequence ID" value="NC_015707.1"/>
</dbReference>
<dbReference type="SUPFAM" id="SSF48498">
    <property type="entry name" value="Tetracyclin repressor-like, C-terminal domain"/>
    <property type="match status" value="1"/>
</dbReference>
<protein>
    <submittedName>
        <fullName evidence="4">Transcriptional regulator, TetR family</fullName>
    </submittedName>
</protein>
<dbReference type="EMBL" id="CP002351">
    <property type="protein sequence ID" value="AEH51316.1"/>
    <property type="molecule type" value="Genomic_DNA"/>
</dbReference>
<dbReference type="STRING" id="688269.Theth_1244"/>
<dbReference type="SUPFAM" id="SSF46689">
    <property type="entry name" value="Homeodomain-like"/>
    <property type="match status" value="2"/>
</dbReference>
<feature type="domain" description="HTH tetR-type" evidence="3">
    <location>
        <begin position="210"/>
        <end position="270"/>
    </location>
</feature>
<dbReference type="InterPro" id="IPR050624">
    <property type="entry name" value="HTH-type_Tx_Regulator"/>
</dbReference>
<dbReference type="GO" id="GO:0003677">
    <property type="term" value="F:DNA binding"/>
    <property type="evidence" value="ECO:0007669"/>
    <property type="project" value="UniProtKB-UniRule"/>
</dbReference>
<feature type="domain" description="HTH tetR-type" evidence="3">
    <location>
        <begin position="13"/>
        <end position="73"/>
    </location>
</feature>
<evidence type="ECO:0000313" key="5">
    <source>
        <dbReference type="Proteomes" id="UP000006804"/>
    </source>
</evidence>
<accession>F7YUB7</accession>
<dbReference type="Proteomes" id="UP000006804">
    <property type="component" value="Chromosome"/>
</dbReference>
<evidence type="ECO:0000256" key="1">
    <source>
        <dbReference type="ARBA" id="ARBA00023125"/>
    </source>
</evidence>
<dbReference type="InterPro" id="IPR009057">
    <property type="entry name" value="Homeodomain-like_sf"/>
</dbReference>
<keyword evidence="1 2" id="KW-0238">DNA-binding</keyword>
<evidence type="ECO:0000259" key="3">
    <source>
        <dbReference type="PROSITE" id="PS50977"/>
    </source>
</evidence>
<feature type="DNA-binding region" description="H-T-H motif" evidence="2">
    <location>
        <begin position="233"/>
        <end position="252"/>
    </location>
</feature>
<sequence length="405" mass="47277">MNLRRKPTRSDGKRTLQNLLNSALKLFALYGYHGVSTPMIAKKANVKTATFYQYFTDKDAIYKKLLSKAIFLFENNMKRVEGKLLEDRLRKFVENYLLFFAENPEYYRILHEAVYLKKRVFEKIQKILDSTVNQICQIDDPIDQMVLRWFITGPTRFIAIYNSLNSNYKVDEKVVEEIIDFTLNGIDPDNHEVMDEVFKIDVKPIALETATTRMKILQAAEKLFGSRGYKNTQVSDIAKAARVASGTVYVYFQSKEQILEELVMSTNRNLRLTLSTAIKRFEDRRDAEIAGYYTFLRFFSLHRNMYLIVRQAEFFNPEISRNYYRKIFESYLPPLEKAISAGQFRKISPQTLALIFMGIGHFMGEDLVVKNYASNVDVKEHLLRLSLYIYKGLAVKEKETSSLKK</sequence>
<organism evidence="4 5">
    <name type="scientific">Pseudothermotoga thermarum DSM 5069</name>
    <dbReference type="NCBI Taxonomy" id="688269"/>
    <lineage>
        <taxon>Bacteria</taxon>
        <taxon>Thermotogati</taxon>
        <taxon>Thermotogota</taxon>
        <taxon>Thermotogae</taxon>
        <taxon>Thermotogales</taxon>
        <taxon>Thermotogaceae</taxon>
        <taxon>Pseudothermotoga</taxon>
    </lineage>
</organism>
<gene>
    <name evidence="4" type="ORF">Theth_1244</name>
</gene>
<dbReference type="Pfam" id="PF00440">
    <property type="entry name" value="TetR_N"/>
    <property type="match status" value="2"/>
</dbReference>
<dbReference type="InterPro" id="IPR036271">
    <property type="entry name" value="Tet_transcr_reg_TetR-rel_C_sf"/>
</dbReference>
<dbReference type="PRINTS" id="PR00455">
    <property type="entry name" value="HTHTETR"/>
</dbReference>
<proteinExistence type="predicted"/>
<keyword evidence="5" id="KW-1185">Reference proteome</keyword>